<evidence type="ECO:0000256" key="1">
    <source>
        <dbReference type="ARBA" id="ARBA00022801"/>
    </source>
</evidence>
<dbReference type="SUPFAM" id="SSF56601">
    <property type="entry name" value="beta-lactamase/transpeptidase-like"/>
    <property type="match status" value="1"/>
</dbReference>
<feature type="chain" id="PRO_5011523980" evidence="2">
    <location>
        <begin position="23"/>
        <end position="426"/>
    </location>
</feature>
<dbReference type="GO" id="GO:0016787">
    <property type="term" value="F:hydrolase activity"/>
    <property type="evidence" value="ECO:0007669"/>
    <property type="project" value="UniProtKB-KW"/>
</dbReference>
<dbReference type="PANTHER" id="PTHR43283:SF11">
    <property type="entry name" value="BETA-LACTAMASE-RELATED DOMAIN-CONTAINING PROTEIN"/>
    <property type="match status" value="1"/>
</dbReference>
<dbReference type="InterPro" id="IPR001466">
    <property type="entry name" value="Beta-lactam-related"/>
</dbReference>
<feature type="domain" description="Beta-lactamase-related" evidence="3">
    <location>
        <begin position="54"/>
        <end position="398"/>
    </location>
</feature>
<sequence length="426" mass="47071">MKKWLSVFITFCVLSAAIPAGAEASAHVAKLTYGHAESVGMSSGALRKIDGVAKQAIQTGMTPGAVVLVARNGKVVKETAYGDAQKYDMGVLLSHPRKMKKNTLFDLASVTKVMGTTQGIMKLIDEKKLKLSDPVVKYIPDFGQNGKEHVTIADLLTHTSGLTPWKPTYLYAGNPKQVLKIINNLPLEYPTGTKRVYSDFSFMTLGFVIEKITHQPLDVYLETQIYQPLKLKNTMFTPDARLRHKIAATSWGNPYEYKMIDDPDFGYYVEEDPDMFPGWRHYTLVGEVNDGNSFYANGGVAGHAGLFSTARELAVIGQMMLNGGSYGKEKVYTPKTIQNFTSEHAFGQGYGWEKAKNWYMGDYYSSKAFGHTGFTGTQVIFDPAYNLQIIVLTNKQNNGPLPSGSYPSTGPLSREIANIVYTSIKK</sequence>
<evidence type="ECO:0000313" key="4">
    <source>
        <dbReference type="EMBL" id="SDM73086.1"/>
    </source>
</evidence>
<protein>
    <submittedName>
        <fullName evidence="4">CubicO group peptidase, beta-lactamase class C family</fullName>
    </submittedName>
</protein>
<keyword evidence="5" id="KW-1185">Reference proteome</keyword>
<evidence type="ECO:0000256" key="2">
    <source>
        <dbReference type="SAM" id="SignalP"/>
    </source>
</evidence>
<gene>
    <name evidence="4" type="ORF">SAMN04488137_1666</name>
</gene>
<evidence type="ECO:0000313" key="5">
    <source>
        <dbReference type="Proteomes" id="UP000199544"/>
    </source>
</evidence>
<dbReference type="PANTHER" id="PTHR43283">
    <property type="entry name" value="BETA-LACTAMASE-RELATED"/>
    <property type="match status" value="1"/>
</dbReference>
<evidence type="ECO:0000259" key="3">
    <source>
        <dbReference type="Pfam" id="PF00144"/>
    </source>
</evidence>
<reference evidence="5" key="1">
    <citation type="submission" date="2016-10" db="EMBL/GenBank/DDBJ databases">
        <authorList>
            <person name="Varghese N."/>
            <person name="Submissions S."/>
        </authorList>
    </citation>
    <scope>NUCLEOTIDE SEQUENCE [LARGE SCALE GENOMIC DNA]</scope>
    <source>
        <strain evidence="5">CGMCC 1.6854</strain>
    </source>
</reference>
<keyword evidence="2" id="KW-0732">Signal</keyword>
<dbReference type="Pfam" id="PF00144">
    <property type="entry name" value="Beta-lactamase"/>
    <property type="match status" value="1"/>
</dbReference>
<dbReference type="InterPro" id="IPR012338">
    <property type="entry name" value="Beta-lactam/transpept-like"/>
</dbReference>
<keyword evidence="1" id="KW-0378">Hydrolase</keyword>
<dbReference type="RefSeq" id="WP_244520372.1">
    <property type="nucleotide sequence ID" value="NZ_FNHW01000001.1"/>
</dbReference>
<proteinExistence type="predicted"/>
<accession>A0A1G9VLU6</accession>
<dbReference type="STRING" id="459525.SAMN04488137_1666"/>
<dbReference type="AlphaFoldDB" id="A0A1G9VLU6"/>
<name>A0A1G9VLU6_9BACL</name>
<organism evidence="4 5">
    <name type="scientific">Fictibacillus solisalsi</name>
    <dbReference type="NCBI Taxonomy" id="459525"/>
    <lineage>
        <taxon>Bacteria</taxon>
        <taxon>Bacillati</taxon>
        <taxon>Bacillota</taxon>
        <taxon>Bacilli</taxon>
        <taxon>Bacillales</taxon>
        <taxon>Fictibacillaceae</taxon>
        <taxon>Fictibacillus</taxon>
    </lineage>
</organism>
<dbReference type="EMBL" id="FNHW01000001">
    <property type="protein sequence ID" value="SDM73086.1"/>
    <property type="molecule type" value="Genomic_DNA"/>
</dbReference>
<dbReference type="Gene3D" id="3.40.710.10">
    <property type="entry name" value="DD-peptidase/beta-lactamase superfamily"/>
    <property type="match status" value="1"/>
</dbReference>
<dbReference type="InterPro" id="IPR050789">
    <property type="entry name" value="Diverse_Enzym_Activities"/>
</dbReference>
<dbReference type="Proteomes" id="UP000199544">
    <property type="component" value="Unassembled WGS sequence"/>
</dbReference>
<feature type="signal peptide" evidence="2">
    <location>
        <begin position="1"/>
        <end position="22"/>
    </location>
</feature>